<evidence type="ECO:0000259" key="8">
    <source>
        <dbReference type="PROSITE" id="PS50893"/>
    </source>
</evidence>
<evidence type="ECO:0000256" key="1">
    <source>
        <dbReference type="ARBA" id="ARBA00004202"/>
    </source>
</evidence>
<dbReference type="Gene3D" id="3.40.50.300">
    <property type="entry name" value="P-loop containing nucleotide triphosphate hydrolases"/>
    <property type="match status" value="1"/>
</dbReference>
<evidence type="ECO:0000256" key="4">
    <source>
        <dbReference type="ARBA" id="ARBA00022475"/>
    </source>
</evidence>
<keyword evidence="10" id="KW-1185">Reference proteome</keyword>
<evidence type="ECO:0000256" key="7">
    <source>
        <dbReference type="ARBA" id="ARBA00023136"/>
    </source>
</evidence>
<dbReference type="InterPro" id="IPR003439">
    <property type="entry name" value="ABC_transporter-like_ATP-bd"/>
</dbReference>
<dbReference type="Pfam" id="PF00005">
    <property type="entry name" value="ABC_tran"/>
    <property type="match status" value="1"/>
</dbReference>
<dbReference type="PROSITE" id="PS00211">
    <property type="entry name" value="ABC_TRANSPORTER_1"/>
    <property type="match status" value="1"/>
</dbReference>
<dbReference type="SMART" id="SM00382">
    <property type="entry name" value="AAA"/>
    <property type="match status" value="1"/>
</dbReference>
<comment type="caution">
    <text evidence="9">The sequence shown here is derived from an EMBL/GenBank/DDBJ whole genome shotgun (WGS) entry which is preliminary data.</text>
</comment>
<evidence type="ECO:0000313" key="10">
    <source>
        <dbReference type="Proteomes" id="UP001523234"/>
    </source>
</evidence>
<comment type="subcellular location">
    <subcellularLocation>
        <location evidence="1">Cell membrane</location>
        <topology evidence="1">Peripheral membrane protein</topology>
    </subcellularLocation>
</comment>
<dbReference type="PANTHER" id="PTHR43166">
    <property type="entry name" value="AMINO ACID IMPORT ATP-BINDING PROTEIN"/>
    <property type="match status" value="1"/>
</dbReference>
<reference evidence="9 10" key="1">
    <citation type="submission" date="2022-06" db="EMBL/GenBank/DDBJ databases">
        <title>Fructobacillus taiwanensis sp. nov., isolated from the honeybee.</title>
        <authorList>
            <person name="Chen Y.-S."/>
            <person name="Wang L.-T."/>
            <person name="Lee Y.-S."/>
            <person name="Chang Y.-C."/>
            <person name="Wu H.-C."/>
            <person name="Liao C.-Y."/>
            <person name="Chen W.-H."/>
            <person name="Deng J.-N."/>
            <person name="Wang Y.-H."/>
        </authorList>
    </citation>
    <scope>NUCLEOTIDE SEQUENCE [LARGE SCALE GENOMIC DNA]</scope>
    <source>
        <strain evidence="9 10">W13</strain>
    </source>
</reference>
<dbReference type="SUPFAM" id="SSF52540">
    <property type="entry name" value="P-loop containing nucleoside triphosphate hydrolases"/>
    <property type="match status" value="1"/>
</dbReference>
<gene>
    <name evidence="9" type="ORF">NFX39_02020</name>
</gene>
<evidence type="ECO:0000256" key="5">
    <source>
        <dbReference type="ARBA" id="ARBA00022741"/>
    </source>
</evidence>
<keyword evidence="6 9" id="KW-0067">ATP-binding</keyword>
<dbReference type="InterPro" id="IPR027417">
    <property type="entry name" value="P-loop_NTPase"/>
</dbReference>
<dbReference type="RefSeq" id="WP_252442555.1">
    <property type="nucleotide sequence ID" value="NZ_JAMWYK010000002.1"/>
</dbReference>
<dbReference type="InterPro" id="IPR003593">
    <property type="entry name" value="AAA+_ATPase"/>
</dbReference>
<keyword evidence="3" id="KW-0813">Transport</keyword>
<keyword evidence="7" id="KW-0472">Membrane</keyword>
<feature type="domain" description="ABC transporter" evidence="8">
    <location>
        <begin position="6"/>
        <end position="221"/>
    </location>
</feature>
<dbReference type="InterPro" id="IPR050086">
    <property type="entry name" value="MetN_ABC_transporter-like"/>
</dbReference>
<evidence type="ECO:0000256" key="6">
    <source>
        <dbReference type="ARBA" id="ARBA00022840"/>
    </source>
</evidence>
<dbReference type="PROSITE" id="PS50893">
    <property type="entry name" value="ABC_TRANSPORTER_2"/>
    <property type="match status" value="1"/>
</dbReference>
<accession>A0ABT0ZPH3</accession>
<dbReference type="EMBL" id="JAMWYK010000002">
    <property type="protein sequence ID" value="MCO0831872.1"/>
    <property type="molecule type" value="Genomic_DNA"/>
</dbReference>
<dbReference type="GO" id="GO:0005524">
    <property type="term" value="F:ATP binding"/>
    <property type="evidence" value="ECO:0007669"/>
    <property type="project" value="UniProtKB-KW"/>
</dbReference>
<name>A0ABT0ZPH3_9LACO</name>
<dbReference type="Proteomes" id="UP001523234">
    <property type="component" value="Unassembled WGS sequence"/>
</dbReference>
<evidence type="ECO:0000313" key="9">
    <source>
        <dbReference type="EMBL" id="MCO0831872.1"/>
    </source>
</evidence>
<organism evidence="9 10">
    <name type="scientific">Fructobacillus apis</name>
    <dbReference type="NCBI Taxonomy" id="2935017"/>
    <lineage>
        <taxon>Bacteria</taxon>
        <taxon>Bacillati</taxon>
        <taxon>Bacillota</taxon>
        <taxon>Bacilli</taxon>
        <taxon>Lactobacillales</taxon>
        <taxon>Lactobacillaceae</taxon>
        <taxon>Fructobacillus</taxon>
    </lineage>
</organism>
<comment type="similarity">
    <text evidence="2">Belongs to the ABC transporter superfamily.</text>
</comment>
<evidence type="ECO:0000256" key="3">
    <source>
        <dbReference type="ARBA" id="ARBA00022448"/>
    </source>
</evidence>
<sequence length="221" mass="24447">MNKGQMNVQNLTVQMKDKVILKDISFAVEAGETIAILGPSGSGKSTLIRTLAGLQKKTDGDILVNGQSTNEKELLKIGTLLFQNFNLFKNLKVLENVASPAWLSGQLKKEEALERASDLLDYFHLSGQKSVFPAALSGGQQQRVAIARAIMSDAPILFFDEPTSALDRENWENLLNYLSESPALKERTKVFVTHEVEFAKRVANRSITIQDGRIVKDEKQG</sequence>
<evidence type="ECO:0000256" key="2">
    <source>
        <dbReference type="ARBA" id="ARBA00005417"/>
    </source>
</evidence>
<protein>
    <submittedName>
        <fullName evidence="9">ATP-binding cassette domain-containing protein</fullName>
    </submittedName>
</protein>
<keyword evidence="5" id="KW-0547">Nucleotide-binding</keyword>
<keyword evidence="4" id="KW-1003">Cell membrane</keyword>
<dbReference type="PANTHER" id="PTHR43166:SF9">
    <property type="entry name" value="GLUTAMATE_ASPARTATE IMPORT ATP-BINDING PROTEIN GLTL"/>
    <property type="match status" value="1"/>
</dbReference>
<dbReference type="InterPro" id="IPR017871">
    <property type="entry name" value="ABC_transporter-like_CS"/>
</dbReference>
<proteinExistence type="inferred from homology"/>